<comment type="caution">
    <text evidence="1">The sequence shown here is derived from an EMBL/GenBank/DDBJ whole genome shotgun (WGS) entry which is preliminary data.</text>
</comment>
<protein>
    <submittedName>
        <fullName evidence="1">Uncharacterized protein</fullName>
    </submittedName>
</protein>
<feature type="non-terminal residue" evidence="1">
    <location>
        <position position="1"/>
    </location>
</feature>
<evidence type="ECO:0000313" key="2">
    <source>
        <dbReference type="Proteomes" id="UP001162164"/>
    </source>
</evidence>
<sequence length="49" mass="5674">RYDEAWRVVSFYGDTNFTFQVASVPMELELCLWIRLSITRGSLQLSFGA</sequence>
<dbReference type="Proteomes" id="UP001162164">
    <property type="component" value="Unassembled WGS sequence"/>
</dbReference>
<name>A0ABQ9JGK2_9CUCU</name>
<evidence type="ECO:0000313" key="1">
    <source>
        <dbReference type="EMBL" id="KAJ8977143.1"/>
    </source>
</evidence>
<proteinExistence type="predicted"/>
<gene>
    <name evidence="1" type="ORF">NQ317_016809</name>
</gene>
<keyword evidence="2" id="KW-1185">Reference proteome</keyword>
<accession>A0ABQ9JGK2</accession>
<organism evidence="1 2">
    <name type="scientific">Molorchus minor</name>
    <dbReference type="NCBI Taxonomy" id="1323400"/>
    <lineage>
        <taxon>Eukaryota</taxon>
        <taxon>Metazoa</taxon>
        <taxon>Ecdysozoa</taxon>
        <taxon>Arthropoda</taxon>
        <taxon>Hexapoda</taxon>
        <taxon>Insecta</taxon>
        <taxon>Pterygota</taxon>
        <taxon>Neoptera</taxon>
        <taxon>Endopterygota</taxon>
        <taxon>Coleoptera</taxon>
        <taxon>Polyphaga</taxon>
        <taxon>Cucujiformia</taxon>
        <taxon>Chrysomeloidea</taxon>
        <taxon>Cerambycidae</taxon>
        <taxon>Lamiinae</taxon>
        <taxon>Monochamini</taxon>
        <taxon>Molorchus</taxon>
    </lineage>
</organism>
<reference evidence="1" key="1">
    <citation type="journal article" date="2023" name="Insect Mol. Biol.">
        <title>Genome sequencing provides insights into the evolution of gene families encoding plant cell wall-degrading enzymes in longhorned beetles.</title>
        <authorList>
            <person name="Shin N.R."/>
            <person name="Okamura Y."/>
            <person name="Kirsch R."/>
            <person name="Pauchet Y."/>
        </authorList>
    </citation>
    <scope>NUCLEOTIDE SEQUENCE</scope>
    <source>
        <strain evidence="1">MMC_N1</strain>
    </source>
</reference>
<dbReference type="EMBL" id="JAPWTJ010000584">
    <property type="protein sequence ID" value="KAJ8977143.1"/>
    <property type="molecule type" value="Genomic_DNA"/>
</dbReference>